<sequence length="138" mass="15880">MSLFRYLGLSERQGEGGPSIFQNAIDNEYREPQINTNLESTTLTLWHVDLLESHPELTPDEKEVFIYLNKHGLSKSKELQSALGMTEYKVRKSINSLKEKELVTSLGDGRSTKYTISNPRHIITLMQSTLNQFRQELH</sequence>
<accession>A0ABR9QV12</accession>
<dbReference type="InterPro" id="IPR036388">
    <property type="entry name" value="WH-like_DNA-bd_sf"/>
</dbReference>
<gene>
    <name evidence="2" type="ORF">INF20_00190</name>
</gene>
<dbReference type="RefSeq" id="WP_226384379.1">
    <property type="nucleotide sequence ID" value="NZ_JADCKA010000001.1"/>
</dbReference>
<name>A0ABR9QV12_9FIRM</name>
<proteinExistence type="predicted"/>
<comment type="caution">
    <text evidence="2">The sequence shown here is derived from an EMBL/GenBank/DDBJ whole genome shotgun (WGS) entry which is preliminary data.</text>
</comment>
<feature type="domain" description="Transcription regulator TrmB N-terminal" evidence="1">
    <location>
        <begin position="56"/>
        <end position="119"/>
    </location>
</feature>
<dbReference type="CDD" id="cd00090">
    <property type="entry name" value="HTH_ARSR"/>
    <property type="match status" value="1"/>
</dbReference>
<dbReference type="SUPFAM" id="SSF46785">
    <property type="entry name" value="Winged helix' DNA-binding domain"/>
    <property type="match status" value="1"/>
</dbReference>
<evidence type="ECO:0000259" key="1">
    <source>
        <dbReference type="Pfam" id="PF01978"/>
    </source>
</evidence>
<organism evidence="2 3">
    <name type="scientific">Gallibacter intestinalis</name>
    <dbReference type="NCBI Taxonomy" id="2779356"/>
    <lineage>
        <taxon>Bacteria</taxon>
        <taxon>Bacillati</taxon>
        <taxon>Bacillota</taxon>
        <taxon>Clostridia</taxon>
        <taxon>Eubacteriales</taxon>
        <taxon>Eubacteriaceae</taxon>
        <taxon>Gallibacter</taxon>
    </lineage>
</organism>
<keyword evidence="3" id="KW-1185">Reference proteome</keyword>
<dbReference type="InterPro" id="IPR011991">
    <property type="entry name" value="ArsR-like_HTH"/>
</dbReference>
<dbReference type="InterPro" id="IPR036390">
    <property type="entry name" value="WH_DNA-bd_sf"/>
</dbReference>
<reference evidence="2 3" key="1">
    <citation type="submission" date="2020-10" db="EMBL/GenBank/DDBJ databases">
        <title>ChiBAC.</title>
        <authorList>
            <person name="Zenner C."/>
            <person name="Hitch T.C.A."/>
            <person name="Clavel T."/>
        </authorList>
    </citation>
    <scope>NUCLEOTIDE SEQUENCE [LARGE SCALE GENOMIC DNA]</scope>
    <source>
        <strain evidence="2 3">DSM 108706</strain>
    </source>
</reference>
<dbReference type="Gene3D" id="1.10.10.10">
    <property type="entry name" value="Winged helix-like DNA-binding domain superfamily/Winged helix DNA-binding domain"/>
    <property type="match status" value="1"/>
</dbReference>
<dbReference type="EMBL" id="JADCKA010000001">
    <property type="protein sequence ID" value="MBE5034708.1"/>
    <property type="molecule type" value="Genomic_DNA"/>
</dbReference>
<dbReference type="InterPro" id="IPR002831">
    <property type="entry name" value="Tscrpt_reg_TrmB_N"/>
</dbReference>
<evidence type="ECO:0000313" key="2">
    <source>
        <dbReference type="EMBL" id="MBE5034708.1"/>
    </source>
</evidence>
<protein>
    <recommendedName>
        <fullName evidence="1">Transcription regulator TrmB N-terminal domain-containing protein</fullName>
    </recommendedName>
</protein>
<evidence type="ECO:0000313" key="3">
    <source>
        <dbReference type="Proteomes" id="UP001516588"/>
    </source>
</evidence>
<dbReference type="Proteomes" id="UP001516588">
    <property type="component" value="Unassembled WGS sequence"/>
</dbReference>
<dbReference type="Pfam" id="PF01978">
    <property type="entry name" value="TrmB"/>
    <property type="match status" value="1"/>
</dbReference>